<dbReference type="Pfam" id="PF08310">
    <property type="entry name" value="LGFP"/>
    <property type="match status" value="2"/>
</dbReference>
<protein>
    <recommendedName>
        <fullName evidence="2">Alpha-L-arabinofuranosidase B arabinose-binding domain-containing protein</fullName>
    </recommendedName>
</protein>
<dbReference type="Proteomes" id="UP001501116">
    <property type="component" value="Unassembled WGS sequence"/>
</dbReference>
<dbReference type="InterPro" id="IPR013207">
    <property type="entry name" value="LGFP"/>
</dbReference>
<dbReference type="Gene3D" id="2.80.10.50">
    <property type="match status" value="1"/>
</dbReference>
<keyword evidence="4" id="KW-1185">Reference proteome</keyword>
<feature type="coiled-coil region" evidence="1">
    <location>
        <begin position="316"/>
        <end position="343"/>
    </location>
</feature>
<sequence length="695" mass="74921">MTKFAKVLGASTLGRDVSRRRVCGRSGAIAAVMVGVLAGSGGGPIATAAGAELASATTKSSVASVTQEEKIRAAAAVGITATPELLVLSERDFVFELWKVSSTRPEVRASAELVLSGSDAERSQWIKSGVHEAVKRDQDNQVRDAEAARGARELKQGAAAVIGVIPTPDKLVVSYRDFVYWLWQQVPEKYGKTRTAALTAFGAAEEAQKEFLRAGIRTAYAEDQQNEIDANEQTSKEEKERLAWRAAKSRAIGQVLGVVPTEGMLVLSDDNFIREILQRATPDTEVAAAANQALRDPDPAAWKRYIATGIFEADQRDKANAQAKQAEANRRRALEIRTRAQNSGLRPNLVFAAQAALAGSDQDVDDFLRAGQYQATKQSLRGETQGTRAWYIRGTWPGGGVQLSQGPEFKEDGTALIGEATWDVVTGLGRADCYSLEWVGHPGVYLALNGIWTGVLPSDGTEAYRRNATWCPRQGFAGGGTVSLESVGLPGRFLRQHNGGIVADPNDATLKATGDPRSFTADASWWIDGPNPPVVSPILTRWLNDEAIRGRLGAATGQEIVDGSVRYRAYQRGRLYWSAATGVREIEGTILDTYLRLGGHGAFGAPTSDESGTPDGVGRYNHFAKDSSIYWTPSTGAHAVTGAIRALWAQLGWETSYLRYPASDETDIPGGRRVLFQGGRIDYDATTGKATAYRK</sequence>
<proteinExistence type="predicted"/>
<dbReference type="InterPro" id="IPR005506">
    <property type="entry name" value="DUF312_ALF"/>
</dbReference>
<dbReference type="EMBL" id="BAAANN010000002">
    <property type="protein sequence ID" value="GAA1941528.1"/>
    <property type="molecule type" value="Genomic_DNA"/>
</dbReference>
<dbReference type="InterPro" id="IPR007934">
    <property type="entry name" value="AbfB_ABD"/>
</dbReference>
<feature type="domain" description="Alpha-L-arabinofuranosidase B arabinose-binding" evidence="2">
    <location>
        <begin position="417"/>
        <end position="526"/>
    </location>
</feature>
<keyword evidence="1" id="KW-0175">Coiled coil</keyword>
<dbReference type="InterPro" id="IPR006311">
    <property type="entry name" value="TAT_signal"/>
</dbReference>
<gene>
    <name evidence="3" type="ORF">GCM10009754_06080</name>
</gene>
<dbReference type="Pfam" id="PF03752">
    <property type="entry name" value="ALF"/>
    <property type="match status" value="1"/>
</dbReference>
<evidence type="ECO:0000259" key="2">
    <source>
        <dbReference type="Pfam" id="PF05270"/>
    </source>
</evidence>
<dbReference type="PROSITE" id="PS51318">
    <property type="entry name" value="TAT"/>
    <property type="match status" value="1"/>
</dbReference>
<comment type="caution">
    <text evidence="3">The sequence shown here is derived from an EMBL/GenBank/DDBJ whole genome shotgun (WGS) entry which is preliminary data.</text>
</comment>
<evidence type="ECO:0000256" key="1">
    <source>
        <dbReference type="SAM" id="Coils"/>
    </source>
</evidence>
<dbReference type="Pfam" id="PF05270">
    <property type="entry name" value="AbfB"/>
    <property type="match status" value="1"/>
</dbReference>
<name>A0ABN2Q4C2_9PSEU</name>
<evidence type="ECO:0000313" key="4">
    <source>
        <dbReference type="Proteomes" id="UP001501116"/>
    </source>
</evidence>
<dbReference type="SUPFAM" id="SSF110221">
    <property type="entry name" value="AbfB domain"/>
    <property type="match status" value="1"/>
</dbReference>
<dbReference type="InterPro" id="IPR036195">
    <property type="entry name" value="AbfB_ABD_sf"/>
</dbReference>
<organism evidence="3 4">
    <name type="scientific">Amycolatopsis minnesotensis</name>
    <dbReference type="NCBI Taxonomy" id="337894"/>
    <lineage>
        <taxon>Bacteria</taxon>
        <taxon>Bacillati</taxon>
        <taxon>Actinomycetota</taxon>
        <taxon>Actinomycetes</taxon>
        <taxon>Pseudonocardiales</taxon>
        <taxon>Pseudonocardiaceae</taxon>
        <taxon>Amycolatopsis</taxon>
    </lineage>
</organism>
<reference evidence="3 4" key="1">
    <citation type="journal article" date="2019" name="Int. J. Syst. Evol. Microbiol.">
        <title>The Global Catalogue of Microorganisms (GCM) 10K type strain sequencing project: providing services to taxonomists for standard genome sequencing and annotation.</title>
        <authorList>
            <consortium name="The Broad Institute Genomics Platform"/>
            <consortium name="The Broad Institute Genome Sequencing Center for Infectious Disease"/>
            <person name="Wu L."/>
            <person name="Ma J."/>
        </authorList>
    </citation>
    <scope>NUCLEOTIDE SEQUENCE [LARGE SCALE GENOMIC DNA]</scope>
    <source>
        <strain evidence="3 4">JCM 14545</strain>
    </source>
</reference>
<accession>A0ABN2Q4C2</accession>
<evidence type="ECO:0000313" key="3">
    <source>
        <dbReference type="EMBL" id="GAA1941528.1"/>
    </source>
</evidence>